<feature type="compositionally biased region" description="Basic residues" evidence="1">
    <location>
        <begin position="34"/>
        <end position="50"/>
    </location>
</feature>
<dbReference type="InterPro" id="IPR036269">
    <property type="entry name" value="Rho_N_sf"/>
</dbReference>
<evidence type="ECO:0000313" key="3">
    <source>
        <dbReference type="Proteomes" id="UP000318538"/>
    </source>
</evidence>
<organism evidence="2 3">
    <name type="scientific">Rubripirellula lacrimiformis</name>
    <dbReference type="NCBI Taxonomy" id="1930273"/>
    <lineage>
        <taxon>Bacteria</taxon>
        <taxon>Pseudomonadati</taxon>
        <taxon>Planctomycetota</taxon>
        <taxon>Planctomycetia</taxon>
        <taxon>Pirellulales</taxon>
        <taxon>Pirellulaceae</taxon>
        <taxon>Rubripirellula</taxon>
    </lineage>
</organism>
<dbReference type="SUPFAM" id="SSF68912">
    <property type="entry name" value="Rho N-terminal domain-like"/>
    <property type="match status" value="1"/>
</dbReference>
<name>A0A517N524_9BACT</name>
<dbReference type="AlphaFoldDB" id="A0A517N524"/>
<feature type="compositionally biased region" description="Basic and acidic residues" evidence="1">
    <location>
        <begin position="1"/>
        <end position="13"/>
    </location>
</feature>
<dbReference type="OrthoDB" id="215254at2"/>
<gene>
    <name evidence="2" type="ORF">K227x_06120</name>
</gene>
<keyword evidence="3" id="KW-1185">Reference proteome</keyword>
<feature type="region of interest" description="Disordered" evidence="1">
    <location>
        <begin position="1"/>
        <end position="57"/>
    </location>
</feature>
<dbReference type="KEGG" id="rlc:K227x_06120"/>
<protein>
    <submittedName>
        <fullName evidence="2">Uncharacterized protein</fullName>
    </submittedName>
</protein>
<sequence length="95" mass="10713">MPKFNHTDDRISEGESPSIHLPDTKQKAADPPVKKRRRTDGRPIKAKKKGTGLPNTLLEDRTIDELQNRASELQIDGRSDMDKQALINAIRTALR</sequence>
<accession>A0A517N524</accession>
<dbReference type="EMBL" id="CP036525">
    <property type="protein sequence ID" value="QDT02239.1"/>
    <property type="molecule type" value="Genomic_DNA"/>
</dbReference>
<evidence type="ECO:0000256" key="1">
    <source>
        <dbReference type="SAM" id="MobiDB-lite"/>
    </source>
</evidence>
<reference evidence="2 3" key="1">
    <citation type="submission" date="2019-02" db="EMBL/GenBank/DDBJ databases">
        <title>Deep-cultivation of Planctomycetes and their phenomic and genomic characterization uncovers novel biology.</title>
        <authorList>
            <person name="Wiegand S."/>
            <person name="Jogler M."/>
            <person name="Boedeker C."/>
            <person name="Pinto D."/>
            <person name="Vollmers J."/>
            <person name="Rivas-Marin E."/>
            <person name="Kohn T."/>
            <person name="Peeters S.H."/>
            <person name="Heuer A."/>
            <person name="Rast P."/>
            <person name="Oberbeckmann S."/>
            <person name="Bunk B."/>
            <person name="Jeske O."/>
            <person name="Meyerdierks A."/>
            <person name="Storesund J.E."/>
            <person name="Kallscheuer N."/>
            <person name="Luecker S."/>
            <person name="Lage O.M."/>
            <person name="Pohl T."/>
            <person name="Merkel B.J."/>
            <person name="Hornburger P."/>
            <person name="Mueller R.-W."/>
            <person name="Bruemmer F."/>
            <person name="Labrenz M."/>
            <person name="Spormann A.M."/>
            <person name="Op den Camp H."/>
            <person name="Overmann J."/>
            <person name="Amann R."/>
            <person name="Jetten M.S.M."/>
            <person name="Mascher T."/>
            <person name="Medema M.H."/>
            <person name="Devos D.P."/>
            <person name="Kaster A.-K."/>
            <person name="Ovreas L."/>
            <person name="Rohde M."/>
            <person name="Galperin M.Y."/>
            <person name="Jogler C."/>
        </authorList>
    </citation>
    <scope>NUCLEOTIDE SEQUENCE [LARGE SCALE GENOMIC DNA]</scope>
    <source>
        <strain evidence="2 3">K22_7</strain>
    </source>
</reference>
<evidence type="ECO:0000313" key="2">
    <source>
        <dbReference type="EMBL" id="QDT02239.1"/>
    </source>
</evidence>
<proteinExistence type="predicted"/>
<dbReference type="Proteomes" id="UP000318538">
    <property type="component" value="Chromosome"/>
</dbReference>
<dbReference type="Gene3D" id="1.10.720.10">
    <property type="match status" value="1"/>
</dbReference>